<dbReference type="AlphaFoldDB" id="A0A2U1D4J9"/>
<dbReference type="InterPro" id="IPR001789">
    <property type="entry name" value="Sig_transdc_resp-reg_receiver"/>
</dbReference>
<comment type="function">
    <text evidence="4">Required for high-level post-exponential phase expression of a series of secreted proteins.</text>
</comment>
<dbReference type="PANTHER" id="PTHR37299:SF3">
    <property type="entry name" value="STAGE 0 SPORULATION PROTEIN A HOMOLOG"/>
    <property type="match status" value="1"/>
</dbReference>
<feature type="domain" description="HTH LytTR-type" evidence="5">
    <location>
        <begin position="135"/>
        <end position="234"/>
    </location>
</feature>
<dbReference type="SMART" id="SM00850">
    <property type="entry name" value="LytTR"/>
    <property type="match status" value="1"/>
</dbReference>
<evidence type="ECO:0000313" key="6">
    <source>
        <dbReference type="EMBL" id="PVY82603.1"/>
    </source>
</evidence>
<comment type="caution">
    <text evidence="6">The sequence shown here is derived from an EMBL/GenBank/DDBJ whole genome shotgun (WGS) entry which is preliminary data.</text>
</comment>
<dbReference type="PANTHER" id="PTHR37299">
    <property type="entry name" value="TRANSCRIPTIONAL REGULATOR-RELATED"/>
    <property type="match status" value="1"/>
</dbReference>
<dbReference type="RefSeq" id="WP_089939846.1">
    <property type="nucleotide sequence ID" value="NZ_CAKOEX010000012.1"/>
</dbReference>
<dbReference type="InterPro" id="IPR046947">
    <property type="entry name" value="LytR-like"/>
</dbReference>
<dbReference type="OrthoDB" id="9809318at2"/>
<organism evidence="6 7">
    <name type="scientific">Convivina intestini</name>
    <dbReference type="NCBI Taxonomy" id="1505726"/>
    <lineage>
        <taxon>Bacteria</taxon>
        <taxon>Bacillati</taxon>
        <taxon>Bacillota</taxon>
        <taxon>Bacilli</taxon>
        <taxon>Lactobacillales</taxon>
        <taxon>Lactobacillaceae</taxon>
        <taxon>Convivina</taxon>
    </lineage>
</organism>
<dbReference type="Proteomes" id="UP000245433">
    <property type="component" value="Unassembled WGS sequence"/>
</dbReference>
<dbReference type="GO" id="GO:0003677">
    <property type="term" value="F:DNA binding"/>
    <property type="evidence" value="ECO:0007669"/>
    <property type="project" value="InterPro"/>
</dbReference>
<reference evidence="6 7" key="1">
    <citation type="submission" date="2018-04" db="EMBL/GenBank/DDBJ databases">
        <title>Genomic Encyclopedia of Type Strains, Phase IV (KMG-IV): sequencing the most valuable type-strain genomes for metagenomic binning, comparative biology and taxonomic classification.</title>
        <authorList>
            <person name="Goeker M."/>
        </authorList>
    </citation>
    <scope>NUCLEOTIDE SEQUENCE [LARGE SCALE GENOMIC DNA]</scope>
    <source>
        <strain evidence="6 7">DSM 28795</strain>
    </source>
</reference>
<gene>
    <name evidence="6" type="ORF">C7384_11142</name>
</gene>
<evidence type="ECO:0000259" key="5">
    <source>
        <dbReference type="PROSITE" id="PS50930"/>
    </source>
</evidence>
<dbReference type="Pfam" id="PF04397">
    <property type="entry name" value="LytTR"/>
    <property type="match status" value="1"/>
</dbReference>
<keyword evidence="7" id="KW-1185">Reference proteome</keyword>
<sequence length="234" mass="26940">MNHFLLEDNKIHQRFIKNLVPNIQIFNKPHDLLQHVHTLKNNSANIFILDLELGDTPKAGILTANFIRQADPHAQIIIFTSHSDLTSLCFEYHLSVLDYIYKGDAQNKIQQRLLASLKKAQDNLHRLIQFQEIPLKLPNGSRFHRVDLNNILFIASEKGTHYLEVHGFKTLTKIRANLKDITSIHDQLIQVHAAYCINSNHIQSYSAKKHLLTLKNGISLPVSRPFNQIVRQLL</sequence>
<accession>A0A2U1D4J9</accession>
<evidence type="ECO:0000256" key="1">
    <source>
        <dbReference type="ARBA" id="ARBA00022490"/>
    </source>
</evidence>
<protein>
    <submittedName>
        <fullName evidence="6">LytTR family two component transcriptional regulator</fullName>
    </submittedName>
</protein>
<dbReference type="SUPFAM" id="SSF52172">
    <property type="entry name" value="CheY-like"/>
    <property type="match status" value="1"/>
</dbReference>
<dbReference type="EMBL" id="QEKT01000011">
    <property type="protein sequence ID" value="PVY82603.1"/>
    <property type="molecule type" value="Genomic_DNA"/>
</dbReference>
<dbReference type="InterPro" id="IPR011006">
    <property type="entry name" value="CheY-like_superfamily"/>
</dbReference>
<dbReference type="Gene3D" id="3.40.50.2300">
    <property type="match status" value="1"/>
</dbReference>
<evidence type="ECO:0000256" key="3">
    <source>
        <dbReference type="ARBA" id="ARBA00023159"/>
    </source>
</evidence>
<dbReference type="PROSITE" id="PS50930">
    <property type="entry name" value="HTH_LYTTR"/>
    <property type="match status" value="1"/>
</dbReference>
<evidence type="ECO:0000256" key="4">
    <source>
        <dbReference type="ARBA" id="ARBA00037164"/>
    </source>
</evidence>
<dbReference type="InterPro" id="IPR007492">
    <property type="entry name" value="LytTR_DNA-bd_dom"/>
</dbReference>
<keyword evidence="1" id="KW-0963">Cytoplasm</keyword>
<keyword evidence="3" id="KW-0010">Activator</keyword>
<dbReference type="Gene3D" id="2.40.50.1020">
    <property type="entry name" value="LytTr DNA-binding domain"/>
    <property type="match status" value="1"/>
</dbReference>
<keyword evidence="2" id="KW-0902">Two-component regulatory system</keyword>
<name>A0A2U1D4J9_9LACO</name>
<dbReference type="GO" id="GO:0000156">
    <property type="term" value="F:phosphorelay response regulator activity"/>
    <property type="evidence" value="ECO:0007669"/>
    <property type="project" value="InterPro"/>
</dbReference>
<proteinExistence type="predicted"/>
<evidence type="ECO:0000256" key="2">
    <source>
        <dbReference type="ARBA" id="ARBA00023012"/>
    </source>
</evidence>
<evidence type="ECO:0000313" key="7">
    <source>
        <dbReference type="Proteomes" id="UP000245433"/>
    </source>
</evidence>
<dbReference type="Pfam" id="PF00072">
    <property type="entry name" value="Response_reg"/>
    <property type="match status" value="1"/>
</dbReference>